<dbReference type="AlphaFoldDB" id="A0A7G9YWG8"/>
<gene>
    <name evidence="2" type="ORF">CJELADDK_00031</name>
</gene>
<name>A0A7G9YWG8_9EURY</name>
<dbReference type="InterPro" id="IPR043734">
    <property type="entry name" value="DUF5678"/>
</dbReference>
<dbReference type="EMBL" id="MT631508">
    <property type="protein sequence ID" value="QNO52352.1"/>
    <property type="molecule type" value="Genomic_DNA"/>
</dbReference>
<proteinExistence type="predicted"/>
<evidence type="ECO:0000259" key="1">
    <source>
        <dbReference type="Pfam" id="PF18929"/>
    </source>
</evidence>
<reference evidence="2" key="1">
    <citation type="submission" date="2020-06" db="EMBL/GenBank/DDBJ databases">
        <title>Unique genomic features of the anaerobic methanotrophic archaea.</title>
        <authorList>
            <person name="Chadwick G.L."/>
            <person name="Skennerton C.T."/>
            <person name="Laso-Perez R."/>
            <person name="Leu A.O."/>
            <person name="Speth D.R."/>
            <person name="Yu H."/>
            <person name="Morgan-Lang C."/>
            <person name="Hatzenpichler R."/>
            <person name="Goudeau D."/>
            <person name="Malmstrom R."/>
            <person name="Brazelton W.J."/>
            <person name="Woyke T."/>
            <person name="Hallam S.J."/>
            <person name="Tyson G.W."/>
            <person name="Wegener G."/>
            <person name="Boetius A."/>
            <person name="Orphan V."/>
        </authorList>
    </citation>
    <scope>NUCLEOTIDE SEQUENCE</scope>
</reference>
<sequence>MVSKEFANLMSKVEKYRGRHVVAVEDEIVVVKDEKGLKDALKRLEEKYPGRIPLITFIPEEEVMVL</sequence>
<evidence type="ECO:0000313" key="2">
    <source>
        <dbReference type="EMBL" id="QNO52352.1"/>
    </source>
</evidence>
<organism evidence="2">
    <name type="scientific">Candidatus Methanophagaceae archaeon ANME-1 ERB6</name>
    <dbReference type="NCBI Taxonomy" id="2759912"/>
    <lineage>
        <taxon>Archaea</taxon>
        <taxon>Methanobacteriati</taxon>
        <taxon>Methanobacteriota</taxon>
        <taxon>Stenosarchaea group</taxon>
        <taxon>Methanomicrobia</taxon>
        <taxon>Candidatus Methanophagales</taxon>
        <taxon>Candidatus Methanophagaceae</taxon>
    </lineage>
</organism>
<accession>A0A7G9YWG8</accession>
<dbReference type="Pfam" id="PF18929">
    <property type="entry name" value="DUF5678"/>
    <property type="match status" value="1"/>
</dbReference>
<feature type="domain" description="DUF5678" evidence="1">
    <location>
        <begin position="13"/>
        <end position="61"/>
    </location>
</feature>
<protein>
    <recommendedName>
        <fullName evidence="1">DUF5678 domain-containing protein</fullName>
    </recommendedName>
</protein>